<dbReference type="VEuPathDB" id="GiardiaDB:QR46_0191"/>
<sequence>MFMSQSYTRRILGDMRRMSEYNGIFATVDPNNISLCDAVVIGPSSTIWEHGVFRLKVTFTNNYPAEPPAVRFLSSIYHPNVYKDGKICLDILTKKEWKPVYDLGTVLTSIRSLLCDPNPKDPANCDAAYEYIYDRHLYEMKVRECVRNSWLNPYDVYKKEE</sequence>
<evidence type="ECO:0000313" key="6">
    <source>
        <dbReference type="EMBL" id="ESU37788.1"/>
    </source>
</evidence>
<dbReference type="GO" id="GO:0005524">
    <property type="term" value="F:ATP binding"/>
    <property type="evidence" value="ECO:0007669"/>
    <property type="project" value="UniProtKB-UniRule"/>
</dbReference>
<keyword evidence="1" id="KW-0808">Transferase</keyword>
<evidence type="ECO:0000256" key="1">
    <source>
        <dbReference type="ARBA" id="ARBA00022679"/>
    </source>
</evidence>
<feature type="domain" description="UBC core" evidence="5">
    <location>
        <begin position="6"/>
        <end position="151"/>
    </location>
</feature>
<keyword evidence="2 4" id="KW-0833">Ubl conjugation pathway</keyword>
<dbReference type="PROSITE" id="PS00183">
    <property type="entry name" value="UBC_1"/>
    <property type="match status" value="1"/>
</dbReference>
<dbReference type="SUPFAM" id="SSF54495">
    <property type="entry name" value="UBC-like"/>
    <property type="match status" value="1"/>
</dbReference>
<evidence type="ECO:0000313" key="7">
    <source>
        <dbReference type="Proteomes" id="UP000018320"/>
    </source>
</evidence>
<dbReference type="GO" id="GO:0016740">
    <property type="term" value="F:transferase activity"/>
    <property type="evidence" value="ECO:0007669"/>
    <property type="project" value="UniProtKB-KW"/>
</dbReference>
<dbReference type="PANTHER" id="PTHR24067">
    <property type="entry name" value="UBIQUITIN-CONJUGATING ENZYME E2"/>
    <property type="match status" value="1"/>
</dbReference>
<accession>V6TFS8</accession>
<comment type="caution">
    <text evidence="6">The sequence shown here is derived from an EMBL/GenBank/DDBJ whole genome shotgun (WGS) entry which is preliminary data.</text>
</comment>
<reference evidence="6 7" key="2">
    <citation type="journal article" date="2013" name="Genome Biol. Evol.">
        <title>Genome sequencing of Giardia lamblia genotypes A2 and B isolates (DH and GS) and comparative analysis with the genomes of genotypes A1 and E (WB and Pig).</title>
        <authorList>
            <person name="Adam R.D."/>
            <person name="Dahlstrom E.W."/>
            <person name="Martens C.A."/>
            <person name="Bruno D.P."/>
            <person name="Barbian K.D."/>
            <person name="Ricklefs S.M."/>
            <person name="Hernandez M.M."/>
            <person name="Narla N.P."/>
            <person name="Patel R.B."/>
            <person name="Porcella S.F."/>
            <person name="Nash T.E."/>
        </authorList>
    </citation>
    <scope>NUCLEOTIDE SEQUENCE [LARGE SCALE GENOMIC DNA]</scope>
    <source>
        <strain evidence="6 7">DH</strain>
    </source>
</reference>
<proteinExistence type="inferred from homology"/>
<name>V6TFS8_GIAIN</name>
<dbReference type="InterPro" id="IPR016135">
    <property type="entry name" value="UBQ-conjugating_enzyme/RWD"/>
</dbReference>
<dbReference type="AlphaFoldDB" id="V6TFS8"/>
<dbReference type="VEuPathDB" id="GiardiaDB:GL50803_0015162"/>
<evidence type="ECO:0000259" key="5">
    <source>
        <dbReference type="PROSITE" id="PS50127"/>
    </source>
</evidence>
<dbReference type="VEuPathDB" id="GiardiaDB:DHA2_15162"/>
<dbReference type="InterPro" id="IPR023313">
    <property type="entry name" value="UBQ-conjugating_AS"/>
</dbReference>
<keyword evidence="4" id="KW-0547">Nucleotide-binding</keyword>
<dbReference type="Gene3D" id="3.10.110.10">
    <property type="entry name" value="Ubiquitin Conjugating Enzyme"/>
    <property type="match status" value="1"/>
</dbReference>
<organism evidence="6 7">
    <name type="scientific">Giardia intestinalis</name>
    <name type="common">Giardia lamblia</name>
    <dbReference type="NCBI Taxonomy" id="5741"/>
    <lineage>
        <taxon>Eukaryota</taxon>
        <taxon>Metamonada</taxon>
        <taxon>Diplomonadida</taxon>
        <taxon>Hexamitidae</taxon>
        <taxon>Giardiinae</taxon>
        <taxon>Giardia</taxon>
    </lineage>
</organism>
<dbReference type="SMART" id="SM00212">
    <property type="entry name" value="UBCc"/>
    <property type="match status" value="1"/>
</dbReference>
<comment type="similarity">
    <text evidence="4">Belongs to the ubiquitin-conjugating enzyme family.</text>
</comment>
<gene>
    <name evidence="6" type="ORF">DHA2_15162</name>
</gene>
<dbReference type="VEuPathDB" id="GiardiaDB:GL50581_3234"/>
<reference evidence="7" key="1">
    <citation type="submission" date="2012-02" db="EMBL/GenBank/DDBJ databases">
        <title>Genome sequencing of Giardia lamblia Genotypes A2 and B isolates (DH and GS) and comparative analysis with the genomes of Genotypes A1 and E (WB and Pig).</title>
        <authorList>
            <person name="Adam R."/>
            <person name="Dahlstrom E."/>
            <person name="Martens C."/>
            <person name="Bruno D."/>
            <person name="Barbian K."/>
            <person name="Porcella S.F."/>
            <person name="Nash T."/>
        </authorList>
    </citation>
    <scope>NUCLEOTIDE SEQUENCE</scope>
    <source>
        <strain evidence="7">DH</strain>
    </source>
</reference>
<evidence type="ECO:0000256" key="2">
    <source>
        <dbReference type="ARBA" id="ARBA00022786"/>
    </source>
</evidence>
<keyword evidence="4" id="KW-0067">ATP-binding</keyword>
<dbReference type="InterPro" id="IPR050113">
    <property type="entry name" value="Ub_conjugating_enzyme"/>
</dbReference>
<dbReference type="EMBL" id="AHGT01000022">
    <property type="protein sequence ID" value="ESU37788.1"/>
    <property type="molecule type" value="Genomic_DNA"/>
</dbReference>
<feature type="active site" description="Glycyl thioester intermediate" evidence="3">
    <location>
        <position position="88"/>
    </location>
</feature>
<evidence type="ECO:0000256" key="3">
    <source>
        <dbReference type="PROSITE-ProRule" id="PRU10133"/>
    </source>
</evidence>
<dbReference type="Proteomes" id="UP000018320">
    <property type="component" value="Unassembled WGS sequence"/>
</dbReference>
<dbReference type="Pfam" id="PF00179">
    <property type="entry name" value="UQ_con"/>
    <property type="match status" value="1"/>
</dbReference>
<protein>
    <submittedName>
        <fullName evidence="6">Ubiquitin-conjugating enzyme E2</fullName>
    </submittedName>
</protein>
<dbReference type="InterPro" id="IPR000608">
    <property type="entry name" value="UBC"/>
</dbReference>
<dbReference type="PROSITE" id="PS50127">
    <property type="entry name" value="UBC_2"/>
    <property type="match status" value="1"/>
</dbReference>
<evidence type="ECO:0000256" key="4">
    <source>
        <dbReference type="RuleBase" id="RU362109"/>
    </source>
</evidence>